<gene>
    <name evidence="3" type="ORF">K432DRAFT_403146</name>
</gene>
<keyword evidence="2" id="KW-1133">Transmembrane helix</keyword>
<accession>A0A8E2EE98</accession>
<keyword evidence="2" id="KW-0812">Transmembrane</keyword>
<evidence type="ECO:0000256" key="2">
    <source>
        <dbReference type="SAM" id="Phobius"/>
    </source>
</evidence>
<keyword evidence="2" id="KW-0472">Membrane</keyword>
<sequence length="107" mass="12063">MPKDSPPTSPSPTSSPSAALSNTTALHHLLSRKLMYTRTENKSNLLFLFFSIAVHTSIPFIIDAILHKQGFAINRPQQVLTWTVRPACCTFNRHYRLHTPPVDGDRH</sequence>
<protein>
    <submittedName>
        <fullName evidence="3">Uncharacterized protein</fullName>
    </submittedName>
</protein>
<keyword evidence="4" id="KW-1185">Reference proteome</keyword>
<reference evidence="3 4" key="1">
    <citation type="journal article" date="2016" name="Nat. Commun.">
        <title>Ectomycorrhizal ecology is imprinted in the genome of the dominant symbiotic fungus Cenococcum geophilum.</title>
        <authorList>
            <consortium name="DOE Joint Genome Institute"/>
            <person name="Peter M."/>
            <person name="Kohler A."/>
            <person name="Ohm R.A."/>
            <person name="Kuo A."/>
            <person name="Krutzmann J."/>
            <person name="Morin E."/>
            <person name="Arend M."/>
            <person name="Barry K.W."/>
            <person name="Binder M."/>
            <person name="Choi C."/>
            <person name="Clum A."/>
            <person name="Copeland A."/>
            <person name="Grisel N."/>
            <person name="Haridas S."/>
            <person name="Kipfer T."/>
            <person name="LaButti K."/>
            <person name="Lindquist E."/>
            <person name="Lipzen A."/>
            <person name="Maire R."/>
            <person name="Meier B."/>
            <person name="Mihaltcheva S."/>
            <person name="Molinier V."/>
            <person name="Murat C."/>
            <person name="Poggeler S."/>
            <person name="Quandt C.A."/>
            <person name="Sperisen C."/>
            <person name="Tritt A."/>
            <person name="Tisserant E."/>
            <person name="Crous P.W."/>
            <person name="Henrissat B."/>
            <person name="Nehls U."/>
            <person name="Egli S."/>
            <person name="Spatafora J.W."/>
            <person name="Grigoriev I.V."/>
            <person name="Martin F.M."/>
        </authorList>
    </citation>
    <scope>NUCLEOTIDE SEQUENCE [LARGE SCALE GENOMIC DNA]</scope>
    <source>
        <strain evidence="3 4">CBS 459.81</strain>
    </source>
</reference>
<name>A0A8E2EE98_9PEZI</name>
<dbReference type="AlphaFoldDB" id="A0A8E2EE98"/>
<evidence type="ECO:0000313" key="3">
    <source>
        <dbReference type="EMBL" id="OCK82194.1"/>
    </source>
</evidence>
<dbReference type="Proteomes" id="UP000250266">
    <property type="component" value="Unassembled WGS sequence"/>
</dbReference>
<dbReference type="EMBL" id="KV744896">
    <property type="protein sequence ID" value="OCK82194.1"/>
    <property type="molecule type" value="Genomic_DNA"/>
</dbReference>
<feature type="transmembrane region" description="Helical" evidence="2">
    <location>
        <begin position="45"/>
        <end position="66"/>
    </location>
</feature>
<organism evidence="3 4">
    <name type="scientific">Lepidopterella palustris CBS 459.81</name>
    <dbReference type="NCBI Taxonomy" id="1314670"/>
    <lineage>
        <taxon>Eukaryota</taxon>
        <taxon>Fungi</taxon>
        <taxon>Dikarya</taxon>
        <taxon>Ascomycota</taxon>
        <taxon>Pezizomycotina</taxon>
        <taxon>Dothideomycetes</taxon>
        <taxon>Pleosporomycetidae</taxon>
        <taxon>Mytilinidiales</taxon>
        <taxon>Argynnaceae</taxon>
        <taxon>Lepidopterella</taxon>
    </lineage>
</organism>
<evidence type="ECO:0000256" key="1">
    <source>
        <dbReference type="SAM" id="MobiDB-lite"/>
    </source>
</evidence>
<feature type="compositionally biased region" description="Pro residues" evidence="1">
    <location>
        <begin position="1"/>
        <end position="10"/>
    </location>
</feature>
<evidence type="ECO:0000313" key="4">
    <source>
        <dbReference type="Proteomes" id="UP000250266"/>
    </source>
</evidence>
<proteinExistence type="predicted"/>
<feature type="region of interest" description="Disordered" evidence="1">
    <location>
        <begin position="1"/>
        <end position="20"/>
    </location>
</feature>